<name>A0A8X7RE79_BRACI</name>
<reference evidence="3 4" key="1">
    <citation type="submission" date="2020-02" db="EMBL/GenBank/DDBJ databases">
        <authorList>
            <person name="Ma Q."/>
            <person name="Huang Y."/>
            <person name="Song X."/>
            <person name="Pei D."/>
        </authorList>
    </citation>
    <scope>NUCLEOTIDE SEQUENCE [LARGE SCALE GENOMIC DNA]</scope>
    <source>
        <strain evidence="3">Sxm20200214</strain>
        <tissue evidence="3">Leaf</tissue>
    </source>
</reference>
<dbReference type="OrthoDB" id="1114002at2759"/>
<feature type="chain" id="PRO_5036466406" evidence="2">
    <location>
        <begin position="24"/>
        <end position="429"/>
    </location>
</feature>
<keyword evidence="4" id="KW-1185">Reference proteome</keyword>
<feature type="signal peptide" evidence="2">
    <location>
        <begin position="1"/>
        <end position="23"/>
    </location>
</feature>
<sequence length="429" mass="47821">MSCLLILVSIALAITFSNHSSEAANLPLTITDIVLCNNNNILRSGSSGKLECRFRRSKLILGQETKGHHGESHVLCLEHKRCSRNEKNQILFALKKHPGRKSKRILKQIRKAKHVQFQYKKQNIRDKKFFSPHPWFLPPNPFAPPRSIFPPNPFAPPPSIFPPNPFKPPSPSIFLPNPFHRPPPPRFPPLFPQPPHAPPPSIFPPIFHQPPPSPPPSFFHQTHLSLVLLSFLQLLLHRFPSYISSTSYCTSSISSIVFPPNPFKPRPPQLPPAPPPSLVLLSFLQLLLHRFPSYISSTSYCTSSISSIVFPPNPFQPRPPQLPPAPPPSFFPPIFPPPPTVPVPSPPSFFPPNPFKPRPPPLPSTPPPRSLFPPLPPIFPGLHPPPPPPPPPPPSSHFIFPIPPFPFFPPPRNPGPPPTPTFSANKQHT</sequence>
<organism evidence="3 4">
    <name type="scientific">Brassica carinata</name>
    <name type="common">Ethiopian mustard</name>
    <name type="synonym">Abyssinian cabbage</name>
    <dbReference type="NCBI Taxonomy" id="52824"/>
    <lineage>
        <taxon>Eukaryota</taxon>
        <taxon>Viridiplantae</taxon>
        <taxon>Streptophyta</taxon>
        <taxon>Embryophyta</taxon>
        <taxon>Tracheophyta</taxon>
        <taxon>Spermatophyta</taxon>
        <taxon>Magnoliopsida</taxon>
        <taxon>eudicotyledons</taxon>
        <taxon>Gunneridae</taxon>
        <taxon>Pentapetalae</taxon>
        <taxon>rosids</taxon>
        <taxon>malvids</taxon>
        <taxon>Brassicales</taxon>
        <taxon>Brassicaceae</taxon>
        <taxon>Brassiceae</taxon>
        <taxon>Brassica</taxon>
    </lineage>
</organism>
<feature type="compositionally biased region" description="Pro residues" evidence="1">
    <location>
        <begin position="352"/>
        <end position="420"/>
    </location>
</feature>
<dbReference type="EMBL" id="JAAMPC010000010">
    <property type="protein sequence ID" value="KAG2286736.1"/>
    <property type="molecule type" value="Genomic_DNA"/>
</dbReference>
<evidence type="ECO:0000256" key="2">
    <source>
        <dbReference type="SAM" id="SignalP"/>
    </source>
</evidence>
<gene>
    <name evidence="3" type="ORF">Bca52824_046340</name>
</gene>
<evidence type="ECO:0000313" key="3">
    <source>
        <dbReference type="EMBL" id="KAG2286736.1"/>
    </source>
</evidence>
<proteinExistence type="predicted"/>
<accession>A0A8X7RE79</accession>
<evidence type="ECO:0000256" key="1">
    <source>
        <dbReference type="SAM" id="MobiDB-lite"/>
    </source>
</evidence>
<dbReference type="AlphaFoldDB" id="A0A8X7RE79"/>
<dbReference type="Proteomes" id="UP000886595">
    <property type="component" value="Unassembled WGS sequence"/>
</dbReference>
<comment type="caution">
    <text evidence="3">The sequence shown here is derived from an EMBL/GenBank/DDBJ whole genome shotgun (WGS) entry which is preliminary data.</text>
</comment>
<protein>
    <submittedName>
        <fullName evidence="3">Uncharacterized protein</fullName>
    </submittedName>
</protein>
<evidence type="ECO:0000313" key="4">
    <source>
        <dbReference type="Proteomes" id="UP000886595"/>
    </source>
</evidence>
<keyword evidence="2" id="KW-0732">Signal</keyword>
<feature type="region of interest" description="Disordered" evidence="1">
    <location>
        <begin position="352"/>
        <end position="429"/>
    </location>
</feature>